<dbReference type="EMBL" id="JBEPME010000014">
    <property type="protein sequence ID" value="MET3659638.1"/>
    <property type="molecule type" value="Genomic_DNA"/>
</dbReference>
<keyword evidence="2" id="KW-1185">Reference proteome</keyword>
<sequence>MDVVANDFKIKVFCYNCEDCNEQFYVEELQQPYNLNCPYCGGGDIGISSDHLDELYKSIK</sequence>
<gene>
    <name evidence="1" type="ORF">ABIC55_004784</name>
</gene>
<dbReference type="RefSeq" id="WP_354315021.1">
    <property type="nucleotide sequence ID" value="NZ_JBEPME010000014.1"/>
</dbReference>
<proteinExistence type="predicted"/>
<organism evidence="1 2">
    <name type="scientific">Sporosarcina psychrophila</name>
    <name type="common">Bacillus psychrophilus</name>
    <dbReference type="NCBI Taxonomy" id="1476"/>
    <lineage>
        <taxon>Bacteria</taxon>
        <taxon>Bacillati</taxon>
        <taxon>Bacillota</taxon>
        <taxon>Bacilli</taxon>
        <taxon>Bacillales</taxon>
        <taxon>Caryophanaceae</taxon>
        <taxon>Sporosarcina</taxon>
    </lineage>
</organism>
<comment type="caution">
    <text evidence="1">The sequence shown here is derived from an EMBL/GenBank/DDBJ whole genome shotgun (WGS) entry which is preliminary data.</text>
</comment>
<dbReference type="Proteomes" id="UP001549104">
    <property type="component" value="Unassembled WGS sequence"/>
</dbReference>
<protein>
    <submittedName>
        <fullName evidence="1">Zn finger protein HypA/HybF involved in hydrogenase expression</fullName>
    </submittedName>
</protein>
<name>A0ABV2KEX8_SPOPS</name>
<evidence type="ECO:0000313" key="1">
    <source>
        <dbReference type="EMBL" id="MET3659638.1"/>
    </source>
</evidence>
<reference evidence="1 2" key="1">
    <citation type="submission" date="2024-06" db="EMBL/GenBank/DDBJ databases">
        <title>Sorghum-associated microbial communities from plants grown in Nebraska, USA.</title>
        <authorList>
            <person name="Schachtman D."/>
        </authorList>
    </citation>
    <scope>NUCLEOTIDE SEQUENCE [LARGE SCALE GENOMIC DNA]</scope>
    <source>
        <strain evidence="1 2">1288</strain>
    </source>
</reference>
<accession>A0ABV2KEX8</accession>
<evidence type="ECO:0000313" key="2">
    <source>
        <dbReference type="Proteomes" id="UP001549104"/>
    </source>
</evidence>